<reference evidence="9 10" key="1">
    <citation type="journal article" date="2015" name="Nature">
        <title>rRNA introns, odd ribosomes, and small enigmatic genomes across a large radiation of phyla.</title>
        <authorList>
            <person name="Brown C.T."/>
            <person name="Hug L.A."/>
            <person name="Thomas B.C."/>
            <person name="Sharon I."/>
            <person name="Castelle C.J."/>
            <person name="Singh A."/>
            <person name="Wilkins M.J."/>
            <person name="Williams K.H."/>
            <person name="Banfield J.F."/>
        </authorList>
    </citation>
    <scope>NUCLEOTIDE SEQUENCE [LARGE SCALE GENOMIC DNA]</scope>
</reference>
<dbReference type="GO" id="GO:0003700">
    <property type="term" value="F:DNA-binding transcription factor activity"/>
    <property type="evidence" value="ECO:0007669"/>
    <property type="project" value="UniProtKB-UniRule"/>
</dbReference>
<dbReference type="InterPro" id="IPR035644">
    <property type="entry name" value="MraZ_C"/>
</dbReference>
<dbReference type="InterPro" id="IPR003444">
    <property type="entry name" value="MraZ"/>
</dbReference>
<evidence type="ECO:0000259" key="8">
    <source>
        <dbReference type="PROSITE" id="PS51740"/>
    </source>
</evidence>
<keyword evidence="2 7" id="KW-0963">Cytoplasm</keyword>
<name>A0A0G0UIU7_9BACT</name>
<evidence type="ECO:0000256" key="1">
    <source>
        <dbReference type="ARBA" id="ARBA00013860"/>
    </source>
</evidence>
<evidence type="ECO:0000256" key="3">
    <source>
        <dbReference type="ARBA" id="ARBA00022737"/>
    </source>
</evidence>
<dbReference type="Proteomes" id="UP000033858">
    <property type="component" value="Unassembled WGS sequence"/>
</dbReference>
<evidence type="ECO:0000313" key="9">
    <source>
        <dbReference type="EMBL" id="KKR87456.1"/>
    </source>
</evidence>
<accession>A0A0G0UIU7</accession>
<dbReference type="PANTHER" id="PTHR34701">
    <property type="entry name" value="TRANSCRIPTIONAL REGULATOR MRAZ"/>
    <property type="match status" value="1"/>
</dbReference>
<feature type="domain" description="SpoVT-AbrB" evidence="8">
    <location>
        <begin position="52"/>
        <end position="95"/>
    </location>
</feature>
<keyword evidence="3" id="KW-0677">Repeat</keyword>
<dbReference type="CDD" id="cd16321">
    <property type="entry name" value="MraZ_C"/>
    <property type="match status" value="1"/>
</dbReference>
<gene>
    <name evidence="7" type="primary">mraZ</name>
    <name evidence="9" type="ORF">UU32_C0005G0015</name>
</gene>
<dbReference type="InterPro" id="IPR038619">
    <property type="entry name" value="MraZ_sf"/>
</dbReference>
<dbReference type="GO" id="GO:2000143">
    <property type="term" value="P:negative regulation of DNA-templated transcription initiation"/>
    <property type="evidence" value="ECO:0007669"/>
    <property type="project" value="TreeGrafter"/>
</dbReference>
<dbReference type="HAMAP" id="MF_01008">
    <property type="entry name" value="MraZ"/>
    <property type="match status" value="1"/>
</dbReference>
<evidence type="ECO:0000256" key="6">
    <source>
        <dbReference type="ARBA" id="ARBA00023163"/>
    </source>
</evidence>
<protein>
    <recommendedName>
        <fullName evidence="1 7">Transcriptional regulator MraZ</fullName>
    </recommendedName>
</protein>
<sequence>MGEEIIIAKWYEGCLVLVGKSEFDALLTRIRGEKGLITQPVRGSEHFIFTSAYEVEMDAQGRMVIPESLIAYGGFGEDVYFLGVGDRVEIWSKQAWDGKEKEIVKEAPEYIEQLTKNGK</sequence>
<evidence type="ECO:0000256" key="7">
    <source>
        <dbReference type="HAMAP-Rule" id="MF_01008"/>
    </source>
</evidence>
<keyword evidence="6 7" id="KW-0804">Transcription</keyword>
<dbReference type="SUPFAM" id="SSF89447">
    <property type="entry name" value="AbrB/MazE/MraZ-like"/>
    <property type="match status" value="1"/>
</dbReference>
<dbReference type="PROSITE" id="PS51740">
    <property type="entry name" value="SPOVT_ABRB"/>
    <property type="match status" value="1"/>
</dbReference>
<dbReference type="EMBL" id="LCAE01000005">
    <property type="protein sequence ID" value="KKR87456.1"/>
    <property type="molecule type" value="Genomic_DNA"/>
</dbReference>
<evidence type="ECO:0000313" key="10">
    <source>
        <dbReference type="Proteomes" id="UP000033858"/>
    </source>
</evidence>
<comment type="subcellular location">
    <subcellularLocation>
        <location evidence="7">Cytoplasm</location>
        <location evidence="7">Nucleoid</location>
    </subcellularLocation>
</comment>
<dbReference type="GO" id="GO:0005737">
    <property type="term" value="C:cytoplasm"/>
    <property type="evidence" value="ECO:0007669"/>
    <property type="project" value="UniProtKB-UniRule"/>
</dbReference>
<dbReference type="InterPro" id="IPR020603">
    <property type="entry name" value="MraZ_dom"/>
</dbReference>
<dbReference type="Pfam" id="PF02381">
    <property type="entry name" value="MraZ"/>
    <property type="match status" value="1"/>
</dbReference>
<keyword evidence="5 7" id="KW-0238">DNA-binding</keyword>
<dbReference type="PANTHER" id="PTHR34701:SF1">
    <property type="entry name" value="TRANSCRIPTIONAL REGULATOR MRAZ"/>
    <property type="match status" value="1"/>
</dbReference>
<dbReference type="Gene3D" id="3.40.1550.20">
    <property type="entry name" value="Transcriptional regulator MraZ domain"/>
    <property type="match status" value="1"/>
</dbReference>
<evidence type="ECO:0000256" key="4">
    <source>
        <dbReference type="ARBA" id="ARBA00023015"/>
    </source>
</evidence>
<evidence type="ECO:0000256" key="2">
    <source>
        <dbReference type="ARBA" id="ARBA00022490"/>
    </source>
</evidence>
<comment type="similarity">
    <text evidence="7">Belongs to the MraZ family.</text>
</comment>
<organism evidence="9 10">
    <name type="scientific">Candidatus Woesebacteria bacterium GW2011_GWB1_41_10</name>
    <dbReference type="NCBI Taxonomy" id="1618577"/>
    <lineage>
        <taxon>Bacteria</taxon>
        <taxon>Candidatus Woeseibacteriota</taxon>
    </lineage>
</organism>
<keyword evidence="4 7" id="KW-0805">Transcription regulation</keyword>
<dbReference type="InterPro" id="IPR037914">
    <property type="entry name" value="SpoVT-AbrB_sf"/>
</dbReference>
<dbReference type="GO" id="GO:0009295">
    <property type="term" value="C:nucleoid"/>
    <property type="evidence" value="ECO:0007669"/>
    <property type="project" value="UniProtKB-SubCell"/>
</dbReference>
<evidence type="ECO:0000256" key="5">
    <source>
        <dbReference type="ARBA" id="ARBA00023125"/>
    </source>
</evidence>
<proteinExistence type="inferred from homology"/>
<dbReference type="GO" id="GO:0000976">
    <property type="term" value="F:transcription cis-regulatory region binding"/>
    <property type="evidence" value="ECO:0007669"/>
    <property type="project" value="TreeGrafter"/>
</dbReference>
<comment type="subunit">
    <text evidence="7">Forms oligomers.</text>
</comment>
<dbReference type="AlphaFoldDB" id="A0A0G0UIU7"/>
<comment type="caution">
    <text evidence="9">The sequence shown here is derived from an EMBL/GenBank/DDBJ whole genome shotgun (WGS) entry which is preliminary data.</text>
</comment>
<dbReference type="InterPro" id="IPR007159">
    <property type="entry name" value="SpoVT-AbrB_dom"/>
</dbReference>